<dbReference type="Proteomes" id="UP000232722">
    <property type="component" value="Unassembled WGS sequence"/>
</dbReference>
<dbReference type="Gene3D" id="1.10.510.10">
    <property type="entry name" value="Transferase(Phosphotransferase) domain 1"/>
    <property type="match status" value="1"/>
</dbReference>
<gene>
    <name evidence="2" type="ORF">RhiirA5_446483</name>
</gene>
<dbReference type="AlphaFoldDB" id="A0A2N0NBQ1"/>
<feature type="non-terminal residue" evidence="2">
    <location>
        <position position="1"/>
    </location>
</feature>
<proteinExistence type="predicted"/>
<organism evidence="2 3">
    <name type="scientific">Rhizophagus irregularis</name>
    <dbReference type="NCBI Taxonomy" id="588596"/>
    <lineage>
        <taxon>Eukaryota</taxon>
        <taxon>Fungi</taxon>
        <taxon>Fungi incertae sedis</taxon>
        <taxon>Mucoromycota</taxon>
        <taxon>Glomeromycotina</taxon>
        <taxon>Glomeromycetes</taxon>
        <taxon>Glomerales</taxon>
        <taxon>Glomeraceae</taxon>
        <taxon>Rhizophagus</taxon>
    </lineage>
</organism>
<dbReference type="EMBL" id="LLXJ01012757">
    <property type="protein sequence ID" value="PKB92014.1"/>
    <property type="molecule type" value="Genomic_DNA"/>
</dbReference>
<dbReference type="InterPro" id="IPR001245">
    <property type="entry name" value="Ser-Thr/Tyr_kinase_cat_dom"/>
</dbReference>
<dbReference type="SUPFAM" id="SSF56112">
    <property type="entry name" value="Protein kinase-like (PK-like)"/>
    <property type="match status" value="1"/>
</dbReference>
<dbReference type="InterPro" id="IPR051681">
    <property type="entry name" value="Ser/Thr_Kinases-Pseudokinases"/>
</dbReference>
<feature type="domain" description="Protein kinase" evidence="1">
    <location>
        <begin position="1"/>
        <end position="158"/>
    </location>
</feature>
<comment type="caution">
    <text evidence="2">The sequence shown here is derived from an EMBL/GenBank/DDBJ whole genome shotgun (WGS) entry which is preliminary data.</text>
</comment>
<reference evidence="2 3" key="2">
    <citation type="submission" date="2017-09" db="EMBL/GenBank/DDBJ databases">
        <title>Extensive intraspecific genome diversity in a model arbuscular mycorrhizal fungus.</title>
        <authorList>
            <person name="Chen E.C."/>
            <person name="Morin E."/>
            <person name="Beaudet D."/>
            <person name="Noel J."/>
            <person name="Ndikumana S."/>
            <person name="Charron P."/>
            <person name="St-Onge C."/>
            <person name="Giorgi J."/>
            <person name="Grigoriev I.V."/>
            <person name="Roux C."/>
            <person name="Martin F.M."/>
            <person name="Corradi N."/>
        </authorList>
    </citation>
    <scope>NUCLEOTIDE SEQUENCE [LARGE SCALE GENOMIC DNA]</scope>
    <source>
        <strain evidence="2 3">A5</strain>
    </source>
</reference>
<dbReference type="PANTHER" id="PTHR44329">
    <property type="entry name" value="SERINE/THREONINE-PROTEIN KINASE TNNI3K-RELATED"/>
    <property type="match status" value="1"/>
</dbReference>
<dbReference type="InterPro" id="IPR011009">
    <property type="entry name" value="Kinase-like_dom_sf"/>
</dbReference>
<evidence type="ECO:0000313" key="3">
    <source>
        <dbReference type="Proteomes" id="UP000232722"/>
    </source>
</evidence>
<keyword evidence="2" id="KW-0808">Transferase</keyword>
<evidence type="ECO:0000313" key="2">
    <source>
        <dbReference type="EMBL" id="PKB92014.1"/>
    </source>
</evidence>
<dbReference type="InterPro" id="IPR000719">
    <property type="entry name" value="Prot_kinase_dom"/>
</dbReference>
<dbReference type="GO" id="GO:0004674">
    <property type="term" value="F:protein serine/threonine kinase activity"/>
    <property type="evidence" value="ECO:0007669"/>
    <property type="project" value="TreeGrafter"/>
</dbReference>
<sequence>SSHLRLNENDYKIAKEKDVKSPLNENEVKGRRVILKSLNDSSNINDDFLNEWRNYLRYINSAYESDTYLVVRIFGITQDPETSNYMIVMKSINRGNLRSNLLAKKYNPFEKYRNLMGIAKSLLTLHKCNLVHGDFHSGNILLSSRDINYLSDFGLSRP</sequence>
<dbReference type="PROSITE" id="PS50011">
    <property type="entry name" value="PROTEIN_KINASE_DOM"/>
    <property type="match status" value="1"/>
</dbReference>
<evidence type="ECO:0000259" key="1">
    <source>
        <dbReference type="PROSITE" id="PS50011"/>
    </source>
</evidence>
<reference evidence="2 3" key="1">
    <citation type="submission" date="2016-04" db="EMBL/GenBank/DDBJ databases">
        <title>Genome analyses suggest a sexual origin of heterokaryosis in a supposedly ancient asexual fungus.</title>
        <authorList>
            <person name="Ropars J."/>
            <person name="Sedzielewska K."/>
            <person name="Noel J."/>
            <person name="Charron P."/>
            <person name="Farinelli L."/>
            <person name="Marton T."/>
            <person name="Kruger M."/>
            <person name="Pelin A."/>
            <person name="Brachmann A."/>
            <person name="Corradi N."/>
        </authorList>
    </citation>
    <scope>NUCLEOTIDE SEQUENCE [LARGE SCALE GENOMIC DNA]</scope>
    <source>
        <strain evidence="2 3">A5</strain>
    </source>
</reference>
<dbReference type="GO" id="GO:0005524">
    <property type="term" value="F:ATP binding"/>
    <property type="evidence" value="ECO:0007669"/>
    <property type="project" value="InterPro"/>
</dbReference>
<protein>
    <submittedName>
        <fullName evidence="2">Kinase-like protein</fullName>
    </submittedName>
</protein>
<dbReference type="Pfam" id="PF07714">
    <property type="entry name" value="PK_Tyr_Ser-Thr"/>
    <property type="match status" value="1"/>
</dbReference>
<name>A0A2N0NBQ1_9GLOM</name>
<keyword evidence="2" id="KW-0418">Kinase</keyword>
<feature type="non-terminal residue" evidence="2">
    <location>
        <position position="158"/>
    </location>
</feature>
<accession>A0A2N0NBQ1</accession>